<evidence type="ECO:0000256" key="1">
    <source>
        <dbReference type="SAM" id="MobiDB-lite"/>
    </source>
</evidence>
<dbReference type="Proteomes" id="UP001175261">
    <property type="component" value="Unassembled WGS sequence"/>
</dbReference>
<reference evidence="2" key="1">
    <citation type="submission" date="2022-10" db="EMBL/GenBank/DDBJ databases">
        <title>Determination and structural analysis of whole genome sequence of Sarocladium strictum F4-1.</title>
        <authorList>
            <person name="Hu L."/>
            <person name="Jiang Y."/>
        </authorList>
    </citation>
    <scope>NUCLEOTIDE SEQUENCE</scope>
    <source>
        <strain evidence="2">F4-1</strain>
    </source>
</reference>
<comment type="caution">
    <text evidence="2">The sequence shown here is derived from an EMBL/GenBank/DDBJ whole genome shotgun (WGS) entry which is preliminary data.</text>
</comment>
<dbReference type="Pfam" id="PF08883">
    <property type="entry name" value="DOPA_dioxygen"/>
    <property type="match status" value="1"/>
</dbReference>
<keyword evidence="3" id="KW-1185">Reference proteome</keyword>
<evidence type="ECO:0000313" key="3">
    <source>
        <dbReference type="Proteomes" id="UP001175261"/>
    </source>
</evidence>
<evidence type="ECO:0000313" key="2">
    <source>
        <dbReference type="EMBL" id="KAK0382955.1"/>
    </source>
</evidence>
<proteinExistence type="predicted"/>
<gene>
    <name evidence="2" type="ORF">NLU13_8871</name>
</gene>
<accession>A0AA39L3U4</accession>
<name>A0AA39L3U4_SARSR</name>
<protein>
    <submittedName>
        <fullName evidence="2">Uncharacterized protein</fullName>
    </submittedName>
</protein>
<dbReference type="SUPFAM" id="SSF143410">
    <property type="entry name" value="DOPA-like"/>
    <property type="match status" value="1"/>
</dbReference>
<dbReference type="Gene3D" id="3.30.70.1240">
    <property type="entry name" value="DOPA-like domains"/>
    <property type="match status" value="1"/>
</dbReference>
<dbReference type="PANTHER" id="PTHR36423:SF2">
    <property type="entry name" value="AFR070WP"/>
    <property type="match status" value="1"/>
</dbReference>
<feature type="region of interest" description="Disordered" evidence="1">
    <location>
        <begin position="1"/>
        <end position="55"/>
    </location>
</feature>
<sequence>MTSNNDQLGKTEPRVFQTRWKSPLTGFENEPPLPNDKAEDGKSFVNPPREGLSSSYERFEDPLENGRRGGFDVHIYYFQGNKEQTQYAHELWERIRREFPELRIYKVWDGPVGPHPVAMFEVNIFTPAQFGAFIPWLSVWRGPLSALVHPNSTHIEGETLAERVVRDHTVRATWLGERIPLDTEPLMNL</sequence>
<organism evidence="2 3">
    <name type="scientific">Sarocladium strictum</name>
    <name type="common">Black bundle disease fungus</name>
    <name type="synonym">Acremonium strictum</name>
    <dbReference type="NCBI Taxonomy" id="5046"/>
    <lineage>
        <taxon>Eukaryota</taxon>
        <taxon>Fungi</taxon>
        <taxon>Dikarya</taxon>
        <taxon>Ascomycota</taxon>
        <taxon>Pezizomycotina</taxon>
        <taxon>Sordariomycetes</taxon>
        <taxon>Hypocreomycetidae</taxon>
        <taxon>Hypocreales</taxon>
        <taxon>Sarocladiaceae</taxon>
        <taxon>Sarocladium</taxon>
    </lineage>
</organism>
<dbReference type="InterPro" id="IPR014980">
    <property type="entry name" value="DOPA_dioxygen"/>
</dbReference>
<dbReference type="PANTHER" id="PTHR36423">
    <property type="entry name" value="AFR070WP"/>
    <property type="match status" value="1"/>
</dbReference>
<dbReference type="AlphaFoldDB" id="A0AA39L3U4"/>
<dbReference type="InterPro" id="IPR023389">
    <property type="entry name" value="DOPA-like_sf"/>
</dbReference>
<dbReference type="EMBL" id="JAPDFR010000009">
    <property type="protein sequence ID" value="KAK0382955.1"/>
    <property type="molecule type" value="Genomic_DNA"/>
</dbReference>